<gene>
    <name evidence="3" type="ORF">ENN92_00780</name>
</gene>
<comment type="caution">
    <text evidence="3">The sequence shown here is derived from an EMBL/GenBank/DDBJ whole genome shotgun (WGS) entry which is preliminary data.</text>
</comment>
<dbReference type="AlphaFoldDB" id="A0A7C1DIE1"/>
<sequence length="289" mass="31845">MYIYSLFLIVFITSIKFIPKYLPGVLGFASDIYVEELLKYTNQKRAEAGLSSLKINSTLSKAAFEKAQDMFKNNYWAHVSPDGTQPWDFFVSVGYDYSYAGENLAKNFDSSKQVVDAWYDSPSHRENLLGPNYEDIGFAVVNGILDGYETTLVVQTFGKPRVPTYLSSTEPSSLPEKPVEVSSVFEVPPAVEIPVTTEVPATSVPVVPVASVEPSSVVPASSAFIDVADSTRFIGLSFVSFIGILLTLDIWYSRKKGIRKLSGHALAHLIFLLFAFGSIWLVLSPGKIL</sequence>
<evidence type="ECO:0000313" key="3">
    <source>
        <dbReference type="EMBL" id="HDQ88669.1"/>
    </source>
</evidence>
<dbReference type="CDD" id="cd05379">
    <property type="entry name" value="CAP_bacterial"/>
    <property type="match status" value="1"/>
</dbReference>
<name>A0A7C1DIE1_UNCKA</name>
<dbReference type="InterPro" id="IPR035940">
    <property type="entry name" value="CAP_sf"/>
</dbReference>
<reference evidence="3" key="1">
    <citation type="journal article" date="2020" name="mSystems">
        <title>Genome- and Community-Level Interaction Insights into Carbon Utilization and Element Cycling Functions of Hydrothermarchaeota in Hydrothermal Sediment.</title>
        <authorList>
            <person name="Zhou Z."/>
            <person name="Liu Y."/>
            <person name="Xu W."/>
            <person name="Pan J."/>
            <person name="Luo Z.H."/>
            <person name="Li M."/>
        </authorList>
    </citation>
    <scope>NUCLEOTIDE SEQUENCE [LARGE SCALE GENOMIC DNA]</scope>
    <source>
        <strain evidence="3">SpSt-1219</strain>
    </source>
</reference>
<organism evidence="3">
    <name type="scientific">candidate division WWE3 bacterium</name>
    <dbReference type="NCBI Taxonomy" id="2053526"/>
    <lineage>
        <taxon>Bacteria</taxon>
        <taxon>Katanobacteria</taxon>
    </lineage>
</organism>
<keyword evidence="1" id="KW-1133">Transmembrane helix</keyword>
<keyword evidence="1" id="KW-0472">Membrane</keyword>
<feature type="transmembrane region" description="Helical" evidence="1">
    <location>
        <begin position="233"/>
        <end position="253"/>
    </location>
</feature>
<dbReference type="Pfam" id="PF00188">
    <property type="entry name" value="CAP"/>
    <property type="match status" value="1"/>
</dbReference>
<feature type="domain" description="SCP" evidence="2">
    <location>
        <begin position="38"/>
        <end position="154"/>
    </location>
</feature>
<evidence type="ECO:0000256" key="1">
    <source>
        <dbReference type="SAM" id="Phobius"/>
    </source>
</evidence>
<keyword evidence="1" id="KW-0812">Transmembrane</keyword>
<feature type="transmembrane region" description="Helical" evidence="1">
    <location>
        <begin position="265"/>
        <end position="283"/>
    </location>
</feature>
<protein>
    <submittedName>
        <fullName evidence="3">CAP domain-containing protein</fullName>
    </submittedName>
</protein>
<dbReference type="Gene3D" id="3.40.33.10">
    <property type="entry name" value="CAP"/>
    <property type="match status" value="1"/>
</dbReference>
<dbReference type="PANTHER" id="PTHR31157:SF1">
    <property type="entry name" value="SCP DOMAIN-CONTAINING PROTEIN"/>
    <property type="match status" value="1"/>
</dbReference>
<dbReference type="EMBL" id="DSDM01000044">
    <property type="protein sequence ID" value="HDQ88669.1"/>
    <property type="molecule type" value="Genomic_DNA"/>
</dbReference>
<proteinExistence type="predicted"/>
<dbReference type="SUPFAM" id="SSF55797">
    <property type="entry name" value="PR-1-like"/>
    <property type="match status" value="1"/>
</dbReference>
<evidence type="ECO:0000259" key="2">
    <source>
        <dbReference type="Pfam" id="PF00188"/>
    </source>
</evidence>
<dbReference type="PANTHER" id="PTHR31157">
    <property type="entry name" value="SCP DOMAIN-CONTAINING PROTEIN"/>
    <property type="match status" value="1"/>
</dbReference>
<accession>A0A7C1DIE1</accession>
<dbReference type="Proteomes" id="UP000886066">
    <property type="component" value="Unassembled WGS sequence"/>
</dbReference>
<dbReference type="InterPro" id="IPR014044">
    <property type="entry name" value="CAP_dom"/>
</dbReference>